<dbReference type="AlphaFoldDB" id="A0A021VN00"/>
<organism evidence="1 2">
    <name type="scientific">Actinotalea ferrariae CF5-4</name>
    <dbReference type="NCBI Taxonomy" id="948458"/>
    <lineage>
        <taxon>Bacteria</taxon>
        <taxon>Bacillati</taxon>
        <taxon>Actinomycetota</taxon>
        <taxon>Actinomycetes</taxon>
        <taxon>Micrococcales</taxon>
        <taxon>Cellulomonadaceae</taxon>
        <taxon>Actinotalea</taxon>
    </lineage>
</organism>
<protein>
    <submittedName>
        <fullName evidence="1">DoxX family protein</fullName>
    </submittedName>
</protein>
<comment type="caution">
    <text evidence="1">The sequence shown here is derived from an EMBL/GenBank/DDBJ whole genome shotgun (WGS) entry which is preliminary data.</text>
</comment>
<evidence type="ECO:0000313" key="1">
    <source>
        <dbReference type="EMBL" id="EYR62541.1"/>
    </source>
</evidence>
<feature type="non-terminal residue" evidence="1">
    <location>
        <position position="100"/>
    </location>
</feature>
<accession>A0A021VN00</accession>
<reference evidence="1 2" key="1">
    <citation type="submission" date="2014-01" db="EMBL/GenBank/DDBJ databases">
        <title>Actinotalea ferrariae CF5-4.</title>
        <authorList>
            <person name="Chen F."/>
            <person name="Li Y."/>
            <person name="Wang G."/>
        </authorList>
    </citation>
    <scope>NUCLEOTIDE SEQUENCE [LARGE SCALE GENOMIC DNA]</scope>
    <source>
        <strain evidence="1 2">CF5-4</strain>
    </source>
</reference>
<dbReference type="Proteomes" id="UP000019753">
    <property type="component" value="Unassembled WGS sequence"/>
</dbReference>
<proteinExistence type="predicted"/>
<dbReference type="OrthoDB" id="329282at2"/>
<keyword evidence="2" id="KW-1185">Reference proteome</keyword>
<evidence type="ECO:0000313" key="2">
    <source>
        <dbReference type="Proteomes" id="UP000019753"/>
    </source>
</evidence>
<name>A0A021VN00_9CELL</name>
<sequence>MLVRRIARPLLATAFVADGVDAVRRPEAHVDRAEEAYGRLAERVDLPTVDRRRMTTAVRVHGAAVTAAGVALAVGRAPRSAALALAVLTAPVALAHAPWP</sequence>
<dbReference type="EMBL" id="AXCW01000219">
    <property type="protein sequence ID" value="EYR62541.1"/>
    <property type="molecule type" value="Genomic_DNA"/>
</dbReference>
<gene>
    <name evidence="1" type="ORF">N866_07715</name>
</gene>